<evidence type="ECO:0000256" key="5">
    <source>
        <dbReference type="ARBA" id="ARBA00023204"/>
    </source>
</evidence>
<sequence>MTDKLTPEQRRRCMSSIRSTDTKPEIIVRKFLFSEGFRYRLHTKKLPGSPDIVLAKYKTVIFINGCFWHGHKGCKKAELPQTRTDWWQKKINTNIERDNNNYMQLKALGWHIIIIWECQLKTKVRVSTLTSLSYTLNHLFLINYQTKQ</sequence>
<dbReference type="STRING" id="338188.ERS852397_02369"/>
<protein>
    <recommendedName>
        <fullName evidence="6">Very short patch repair endonuclease</fullName>
        <ecNumber evidence="6">3.1.-.-</ecNumber>
    </recommendedName>
</protein>
<evidence type="ECO:0000313" key="7">
    <source>
        <dbReference type="EMBL" id="CUO60039.1"/>
    </source>
</evidence>
<dbReference type="GO" id="GO:0016787">
    <property type="term" value="F:hydrolase activity"/>
    <property type="evidence" value="ECO:0007669"/>
    <property type="project" value="UniProtKB-KW"/>
</dbReference>
<comment type="similarity">
    <text evidence="6">Belongs to the vsr family.</text>
</comment>
<dbReference type="GO" id="GO:0006298">
    <property type="term" value="P:mismatch repair"/>
    <property type="evidence" value="ECO:0007669"/>
    <property type="project" value="UniProtKB-UniRule"/>
</dbReference>
<dbReference type="InterPro" id="IPR011335">
    <property type="entry name" value="Restrct_endonuc-II-like"/>
</dbReference>
<dbReference type="REBASE" id="209330">
    <property type="entry name" value="V.Bfi8840ORF2370P"/>
</dbReference>
<evidence type="ECO:0000256" key="1">
    <source>
        <dbReference type="ARBA" id="ARBA00022722"/>
    </source>
</evidence>
<dbReference type="CDD" id="cd00221">
    <property type="entry name" value="Vsr"/>
    <property type="match status" value="1"/>
</dbReference>
<keyword evidence="5 6" id="KW-0234">DNA repair</keyword>
<dbReference type="Proteomes" id="UP000095517">
    <property type="component" value="Unassembled WGS sequence"/>
</dbReference>
<dbReference type="Gene3D" id="3.40.960.10">
    <property type="entry name" value="VSR Endonuclease"/>
    <property type="match status" value="1"/>
</dbReference>
<dbReference type="RefSeq" id="WP_070099521.1">
    <property type="nucleotide sequence ID" value="NZ_CABIXA010000012.1"/>
</dbReference>
<dbReference type="AlphaFoldDB" id="A0A174GGN2"/>
<evidence type="ECO:0000256" key="6">
    <source>
        <dbReference type="PIRNR" id="PIRNR018267"/>
    </source>
</evidence>
<dbReference type="SUPFAM" id="SSF52980">
    <property type="entry name" value="Restriction endonuclease-like"/>
    <property type="match status" value="1"/>
</dbReference>
<dbReference type="EMBL" id="CYZH01000012">
    <property type="protein sequence ID" value="CUO60039.1"/>
    <property type="molecule type" value="Genomic_DNA"/>
</dbReference>
<comment type="function">
    <text evidence="6">May nick specific sequences that contain T:G mispairs resulting from m5C-deamination.</text>
</comment>
<dbReference type="InterPro" id="IPR004603">
    <property type="entry name" value="DNA_mismatch_endonuc_vsr"/>
</dbReference>
<evidence type="ECO:0000256" key="2">
    <source>
        <dbReference type="ARBA" id="ARBA00022759"/>
    </source>
</evidence>
<dbReference type="Pfam" id="PF03852">
    <property type="entry name" value="Vsr"/>
    <property type="match status" value="1"/>
</dbReference>
<organism evidence="7 8">
    <name type="scientific">Bacteroides finegoldii</name>
    <dbReference type="NCBI Taxonomy" id="338188"/>
    <lineage>
        <taxon>Bacteria</taxon>
        <taxon>Pseudomonadati</taxon>
        <taxon>Bacteroidota</taxon>
        <taxon>Bacteroidia</taxon>
        <taxon>Bacteroidales</taxon>
        <taxon>Bacteroidaceae</taxon>
        <taxon>Bacteroides</taxon>
    </lineage>
</organism>
<evidence type="ECO:0000256" key="4">
    <source>
        <dbReference type="ARBA" id="ARBA00022801"/>
    </source>
</evidence>
<reference evidence="7 8" key="1">
    <citation type="submission" date="2015-09" db="EMBL/GenBank/DDBJ databases">
        <authorList>
            <consortium name="Pathogen Informatics"/>
        </authorList>
    </citation>
    <scope>NUCLEOTIDE SEQUENCE [LARGE SCALE GENOMIC DNA]</scope>
    <source>
        <strain evidence="7 8">2789STDY5608840</strain>
    </source>
</reference>
<dbReference type="PIRSF" id="PIRSF018267">
    <property type="entry name" value="VSR_endonuc"/>
    <property type="match status" value="1"/>
</dbReference>
<proteinExistence type="inferred from homology"/>
<evidence type="ECO:0000256" key="3">
    <source>
        <dbReference type="ARBA" id="ARBA00022763"/>
    </source>
</evidence>
<dbReference type="GO" id="GO:0004519">
    <property type="term" value="F:endonuclease activity"/>
    <property type="evidence" value="ECO:0007669"/>
    <property type="project" value="UniProtKB-KW"/>
</dbReference>
<evidence type="ECO:0000313" key="8">
    <source>
        <dbReference type="Proteomes" id="UP000095517"/>
    </source>
</evidence>
<name>A0A174GGN2_9BACE</name>
<dbReference type="EC" id="3.1.-.-" evidence="6"/>
<dbReference type="NCBIfam" id="TIGR00632">
    <property type="entry name" value="vsr"/>
    <property type="match status" value="1"/>
</dbReference>
<gene>
    <name evidence="7" type="primary">vsr</name>
    <name evidence="7" type="ORF">ERS852397_02369</name>
</gene>
<keyword evidence="1 6" id="KW-0540">Nuclease</keyword>
<keyword evidence="2 6" id="KW-0255">Endonuclease</keyword>
<keyword evidence="4 6" id="KW-0378">Hydrolase</keyword>
<accession>A0A174GGN2</accession>
<keyword evidence="3 6" id="KW-0227">DNA damage</keyword>